<feature type="compositionally biased region" description="Basic and acidic residues" evidence="1">
    <location>
        <begin position="170"/>
        <end position="185"/>
    </location>
</feature>
<feature type="domain" description="VOC" evidence="2">
    <location>
        <begin position="4"/>
        <end position="140"/>
    </location>
</feature>
<dbReference type="InterPro" id="IPR029068">
    <property type="entry name" value="Glyas_Bleomycin-R_OHBP_Dase"/>
</dbReference>
<dbReference type="AlphaFoldDB" id="A0A6M4PE81"/>
<evidence type="ECO:0000256" key="1">
    <source>
        <dbReference type="SAM" id="MobiDB-lite"/>
    </source>
</evidence>
<dbReference type="InterPro" id="IPR037523">
    <property type="entry name" value="VOC_core"/>
</dbReference>
<dbReference type="RefSeq" id="WP_171150664.1">
    <property type="nucleotide sequence ID" value="NZ_CP053189.1"/>
</dbReference>
<proteinExistence type="predicted"/>
<gene>
    <name evidence="3" type="ORF">HKX69_03825</name>
</gene>
<dbReference type="KEGG" id="sarg:HKX69_03825"/>
<accession>A0A6M4PE81</accession>
<organism evidence="3 4">
    <name type="scientific">Streptomyces argyrophylli</name>
    <dbReference type="NCBI Taxonomy" id="2726118"/>
    <lineage>
        <taxon>Bacteria</taxon>
        <taxon>Bacillati</taxon>
        <taxon>Actinomycetota</taxon>
        <taxon>Actinomycetes</taxon>
        <taxon>Kitasatosporales</taxon>
        <taxon>Streptomycetaceae</taxon>
        <taxon>Streptomyces</taxon>
    </lineage>
</organism>
<dbReference type="Pfam" id="PF00903">
    <property type="entry name" value="Glyoxalase"/>
    <property type="match status" value="1"/>
</dbReference>
<protein>
    <submittedName>
        <fullName evidence="3">Glyoxalase</fullName>
    </submittedName>
</protein>
<dbReference type="InterPro" id="IPR004360">
    <property type="entry name" value="Glyas_Fos-R_dOase_dom"/>
</dbReference>
<dbReference type="Proteomes" id="UP000502641">
    <property type="component" value="Chromosome"/>
</dbReference>
<dbReference type="Gene3D" id="3.10.180.10">
    <property type="entry name" value="2,3-Dihydroxybiphenyl 1,2-Dioxygenase, domain 1"/>
    <property type="match status" value="1"/>
</dbReference>
<name>A0A6M4PE81_9ACTN</name>
<evidence type="ECO:0000313" key="4">
    <source>
        <dbReference type="Proteomes" id="UP000502641"/>
    </source>
</evidence>
<keyword evidence="4" id="KW-1185">Reference proteome</keyword>
<dbReference type="EMBL" id="CP053189">
    <property type="protein sequence ID" value="QJS08759.1"/>
    <property type="molecule type" value="Genomic_DNA"/>
</dbReference>
<reference evidence="3 4" key="1">
    <citation type="submission" date="2020-05" db="EMBL/GenBank/DDBJ databases">
        <authorList>
            <person name="Li K."/>
        </authorList>
    </citation>
    <scope>NUCLEOTIDE SEQUENCE [LARGE SCALE GENOMIC DNA]</scope>
    <source>
        <strain evidence="4">jing01</strain>
    </source>
</reference>
<evidence type="ECO:0000259" key="2">
    <source>
        <dbReference type="PROSITE" id="PS51819"/>
    </source>
</evidence>
<evidence type="ECO:0000313" key="3">
    <source>
        <dbReference type="EMBL" id="QJS08759.1"/>
    </source>
</evidence>
<dbReference type="PROSITE" id="PS51819">
    <property type="entry name" value="VOC"/>
    <property type="match status" value="1"/>
</dbReference>
<dbReference type="SUPFAM" id="SSF54593">
    <property type="entry name" value="Glyoxalase/Bleomycin resistance protein/Dihydroxybiphenyl dioxygenase"/>
    <property type="match status" value="1"/>
</dbReference>
<sequence>MDMKLELVVVPVADVDRAKDFYTGLGWRLDADFAPEENFRVVQVTPPGSPASVIFGSSVTDRPPGSAQGLYLVVDDIEAAHEELTRRGADPGEVFHDAGGVFHHAGTEARVPGPDPKRGSYGSYLTFSDPDGNGWFLQEVTTRLPGRLDPAVTSFSSADDLASALRRAAAAHEEHESRTGTKDPDWPDWYARYMVSRQAGTEPPA</sequence>
<feature type="region of interest" description="Disordered" evidence="1">
    <location>
        <begin position="168"/>
        <end position="188"/>
    </location>
</feature>